<organism evidence="10 11">
    <name type="scientific">Planktothricoides raciborskii FACHB-1370</name>
    <dbReference type="NCBI Taxonomy" id="2949576"/>
    <lineage>
        <taxon>Bacteria</taxon>
        <taxon>Bacillati</taxon>
        <taxon>Cyanobacteriota</taxon>
        <taxon>Cyanophyceae</taxon>
        <taxon>Oscillatoriophycideae</taxon>
        <taxon>Oscillatoriales</taxon>
        <taxon>Oscillatoriaceae</taxon>
        <taxon>Planktothricoides</taxon>
    </lineage>
</organism>
<evidence type="ECO:0000313" key="10">
    <source>
        <dbReference type="EMBL" id="MBD2545809.1"/>
    </source>
</evidence>
<evidence type="ECO:0000256" key="6">
    <source>
        <dbReference type="ARBA" id="ARBA00022840"/>
    </source>
</evidence>
<dbReference type="SMART" id="SM00046">
    <property type="entry name" value="DAGKc"/>
    <property type="match status" value="1"/>
</dbReference>
<keyword evidence="6" id="KW-0067">ATP-binding</keyword>
<evidence type="ECO:0000256" key="5">
    <source>
        <dbReference type="ARBA" id="ARBA00022777"/>
    </source>
</evidence>
<sequence>MHHLYDVLTNNIAEKKQKKMQEKITERMQEKIQERIFSDCLWFIDSPKPLAENTPDYPLGYLTENYLIFFQNSQESYLSLDDVVGVSICDRLENIEEAFFQVKAYHLVELSAVLGLGKKRQRRLKTYEFACPNTEVRSRWIVAIQNLIRGLPIDNQNPAVNQRLQIFLNPTSGKKQSRIIFQQISPLLDNSHLEYTLTETTRTGQIQDTLSEINLSEIDGIIIVGGDGSIHEAINGLMNRSDWQTAILKPIGIIPTGTGNGLAKTLLEISGEPDDPLSAAFLIAKGITQGKYRPLDLAKTQQSGQIFYSFLSLGWGIISDVDIESEKLRFLGSLRTDIYALMRIATLRHYPGKFAYLPAYLPETEAITRSGSLTGVASLMGEYQSECQTFKKCPNCLAADKQIPPTKQQDWQVMQDDFVLIWAMNISHATQNIKAAPHAHLSDGMMDIIIVRRGISKLNLLLAFLKAAQGKHLSLPGIEFYKVRGFRLEPLTPQGILTVDGEQVEYLPIEMEVKRGLARVICA</sequence>
<keyword evidence="7" id="KW-0594">Phospholipid biosynthesis</keyword>
<keyword evidence="8" id="KW-1208">Phospholipid metabolism</keyword>
<dbReference type="InterPro" id="IPR045540">
    <property type="entry name" value="YegS/DAGK_C"/>
</dbReference>
<keyword evidence="7" id="KW-0443">Lipid metabolism</keyword>
<dbReference type="InterPro" id="IPR016064">
    <property type="entry name" value="NAD/diacylglycerol_kinase_sf"/>
</dbReference>
<keyword evidence="3" id="KW-0808">Transferase</keyword>
<dbReference type="SUPFAM" id="SSF111331">
    <property type="entry name" value="NAD kinase/diacylglycerol kinase-like"/>
    <property type="match status" value="1"/>
</dbReference>
<evidence type="ECO:0000256" key="7">
    <source>
        <dbReference type="ARBA" id="ARBA00023209"/>
    </source>
</evidence>
<dbReference type="Pfam" id="PF19279">
    <property type="entry name" value="YegS_C"/>
    <property type="match status" value="1"/>
</dbReference>
<proteinExistence type="inferred from homology"/>
<dbReference type="RefSeq" id="WP_206756765.1">
    <property type="nucleotide sequence ID" value="NZ_JACJSK010000027.1"/>
</dbReference>
<evidence type="ECO:0000313" key="11">
    <source>
        <dbReference type="Proteomes" id="UP000641954"/>
    </source>
</evidence>
<dbReference type="Gene3D" id="2.60.200.40">
    <property type="match status" value="1"/>
</dbReference>
<keyword evidence="11" id="KW-1185">Reference proteome</keyword>
<dbReference type="InterPro" id="IPR017438">
    <property type="entry name" value="ATP-NAD_kinase_N"/>
</dbReference>
<evidence type="ECO:0000256" key="2">
    <source>
        <dbReference type="ARBA" id="ARBA00005983"/>
    </source>
</evidence>
<gene>
    <name evidence="10" type="ORF">H6G72_18600</name>
</gene>
<evidence type="ECO:0000256" key="3">
    <source>
        <dbReference type="ARBA" id="ARBA00022679"/>
    </source>
</evidence>
<dbReference type="PANTHER" id="PTHR12358">
    <property type="entry name" value="SPHINGOSINE KINASE"/>
    <property type="match status" value="1"/>
</dbReference>
<dbReference type="Proteomes" id="UP000641954">
    <property type="component" value="Unassembled WGS sequence"/>
</dbReference>
<keyword evidence="4" id="KW-0547">Nucleotide-binding</keyword>
<keyword evidence="7" id="KW-0444">Lipid biosynthesis</keyword>
<evidence type="ECO:0000256" key="8">
    <source>
        <dbReference type="ARBA" id="ARBA00023264"/>
    </source>
</evidence>
<comment type="caution">
    <text evidence="10">The sequence shown here is derived from an EMBL/GenBank/DDBJ whole genome shotgun (WGS) entry which is preliminary data.</text>
</comment>
<dbReference type="PROSITE" id="PS50146">
    <property type="entry name" value="DAGK"/>
    <property type="match status" value="1"/>
</dbReference>
<evidence type="ECO:0000259" key="9">
    <source>
        <dbReference type="PROSITE" id="PS50146"/>
    </source>
</evidence>
<dbReference type="Pfam" id="PF00781">
    <property type="entry name" value="DAGK_cat"/>
    <property type="match status" value="1"/>
</dbReference>
<comment type="cofactor">
    <cofactor evidence="1">
        <name>Mg(2+)</name>
        <dbReference type="ChEBI" id="CHEBI:18420"/>
    </cofactor>
</comment>
<feature type="domain" description="DAGKc" evidence="9">
    <location>
        <begin position="159"/>
        <end position="304"/>
    </location>
</feature>
<dbReference type="Gene3D" id="3.40.50.10330">
    <property type="entry name" value="Probable inorganic polyphosphate/atp-NAD kinase, domain 1"/>
    <property type="match status" value="1"/>
</dbReference>
<dbReference type="EMBL" id="JACJSK010000027">
    <property type="protein sequence ID" value="MBD2545809.1"/>
    <property type="molecule type" value="Genomic_DNA"/>
</dbReference>
<dbReference type="GO" id="GO:0016301">
    <property type="term" value="F:kinase activity"/>
    <property type="evidence" value="ECO:0007669"/>
    <property type="project" value="UniProtKB-KW"/>
</dbReference>
<keyword evidence="5 10" id="KW-0418">Kinase</keyword>
<dbReference type="PANTHER" id="PTHR12358:SF31">
    <property type="entry name" value="ACYLGLYCEROL KINASE, MITOCHONDRIAL"/>
    <property type="match status" value="1"/>
</dbReference>
<name>A0ABR8EG32_9CYAN</name>
<evidence type="ECO:0000256" key="1">
    <source>
        <dbReference type="ARBA" id="ARBA00001946"/>
    </source>
</evidence>
<reference evidence="10 11" key="1">
    <citation type="journal article" date="2020" name="ISME J.">
        <title>Comparative genomics reveals insights into cyanobacterial evolution and habitat adaptation.</title>
        <authorList>
            <person name="Chen M.Y."/>
            <person name="Teng W.K."/>
            <person name="Zhao L."/>
            <person name="Hu C.X."/>
            <person name="Zhou Y.K."/>
            <person name="Han B.P."/>
            <person name="Song L.R."/>
            <person name="Shu W.S."/>
        </authorList>
    </citation>
    <scope>NUCLEOTIDE SEQUENCE [LARGE SCALE GENOMIC DNA]</scope>
    <source>
        <strain evidence="10 11">FACHB-1370</strain>
    </source>
</reference>
<dbReference type="InterPro" id="IPR050187">
    <property type="entry name" value="Lipid_Phosphate_FormReg"/>
</dbReference>
<dbReference type="InterPro" id="IPR001206">
    <property type="entry name" value="Diacylglycerol_kinase_cat_dom"/>
</dbReference>
<comment type="similarity">
    <text evidence="2">Belongs to the diacylglycerol/lipid kinase family.</text>
</comment>
<protein>
    <submittedName>
        <fullName evidence="10">Sphingosine kinase</fullName>
    </submittedName>
</protein>
<accession>A0ABR8EG32</accession>
<evidence type="ECO:0000256" key="4">
    <source>
        <dbReference type="ARBA" id="ARBA00022741"/>
    </source>
</evidence>